<sequence length="31" mass="3678">MYTQYERIQFTTTNILKMLYSSLTKNTLSMG</sequence>
<dbReference type="AlphaFoldDB" id="A0A0E9SQJ8"/>
<protein>
    <submittedName>
        <fullName evidence="1">Uncharacterized protein</fullName>
    </submittedName>
</protein>
<proteinExistence type="predicted"/>
<evidence type="ECO:0000313" key="1">
    <source>
        <dbReference type="EMBL" id="JAH43644.1"/>
    </source>
</evidence>
<organism evidence="1">
    <name type="scientific">Anguilla anguilla</name>
    <name type="common">European freshwater eel</name>
    <name type="synonym">Muraena anguilla</name>
    <dbReference type="NCBI Taxonomy" id="7936"/>
    <lineage>
        <taxon>Eukaryota</taxon>
        <taxon>Metazoa</taxon>
        <taxon>Chordata</taxon>
        <taxon>Craniata</taxon>
        <taxon>Vertebrata</taxon>
        <taxon>Euteleostomi</taxon>
        <taxon>Actinopterygii</taxon>
        <taxon>Neopterygii</taxon>
        <taxon>Teleostei</taxon>
        <taxon>Anguilliformes</taxon>
        <taxon>Anguillidae</taxon>
        <taxon>Anguilla</taxon>
    </lineage>
</organism>
<dbReference type="EMBL" id="GBXM01064933">
    <property type="protein sequence ID" value="JAH43644.1"/>
    <property type="molecule type" value="Transcribed_RNA"/>
</dbReference>
<accession>A0A0E9SQJ8</accession>
<reference evidence="1" key="1">
    <citation type="submission" date="2014-11" db="EMBL/GenBank/DDBJ databases">
        <authorList>
            <person name="Amaro Gonzalez C."/>
        </authorList>
    </citation>
    <scope>NUCLEOTIDE SEQUENCE</scope>
</reference>
<reference evidence="1" key="2">
    <citation type="journal article" date="2015" name="Fish Shellfish Immunol.">
        <title>Early steps in the European eel (Anguilla anguilla)-Vibrio vulnificus interaction in the gills: Role of the RtxA13 toxin.</title>
        <authorList>
            <person name="Callol A."/>
            <person name="Pajuelo D."/>
            <person name="Ebbesson L."/>
            <person name="Teles M."/>
            <person name="MacKenzie S."/>
            <person name="Amaro C."/>
        </authorList>
    </citation>
    <scope>NUCLEOTIDE SEQUENCE</scope>
</reference>
<name>A0A0E9SQJ8_ANGAN</name>